<comment type="similarity">
    <text evidence="1 4">Belongs to the UreD family.</text>
</comment>
<name>A0A1E3GSR0_9GAMM</name>
<dbReference type="HAMAP" id="MF_01384">
    <property type="entry name" value="UreD"/>
    <property type="match status" value="1"/>
</dbReference>
<reference evidence="5 6" key="1">
    <citation type="submission" date="2016-07" db="EMBL/GenBank/DDBJ databases">
        <title>Draft Genome Sequence of Methylophaga muralis Bur 1.</title>
        <authorList>
            <person name="Vasilenko O.V."/>
            <person name="Doronina N.V."/>
            <person name="Shmareva M.N."/>
            <person name="Tarlachkov S.V."/>
            <person name="Mustakhimov I."/>
            <person name="Trotsenko Y.A."/>
        </authorList>
    </citation>
    <scope>NUCLEOTIDE SEQUENCE [LARGE SCALE GENOMIC DNA]</scope>
    <source>
        <strain evidence="5 6">Bur 1</strain>
    </source>
</reference>
<protein>
    <recommendedName>
        <fullName evidence="4">Urease accessory protein UreD</fullName>
    </recommendedName>
</protein>
<dbReference type="InterPro" id="IPR002669">
    <property type="entry name" value="UreD"/>
</dbReference>
<keyword evidence="2 4" id="KW-0996">Nickel insertion</keyword>
<evidence type="ECO:0000256" key="1">
    <source>
        <dbReference type="ARBA" id="ARBA00007177"/>
    </source>
</evidence>
<dbReference type="EMBL" id="MCRI01000011">
    <property type="protein sequence ID" value="ODN66975.1"/>
    <property type="molecule type" value="Genomic_DNA"/>
</dbReference>
<dbReference type="PATRIC" id="fig|291169.3.peg.1376"/>
<evidence type="ECO:0000313" key="5">
    <source>
        <dbReference type="EMBL" id="ODN66975.1"/>
    </source>
</evidence>
<comment type="subcellular location">
    <subcellularLocation>
        <location evidence="4">Cytoplasm</location>
    </subcellularLocation>
</comment>
<proteinExistence type="inferred from homology"/>
<keyword evidence="3 4" id="KW-0143">Chaperone</keyword>
<gene>
    <name evidence="5" type="primary">ureD_1</name>
    <name evidence="4" type="synonym">ureD</name>
    <name evidence="5" type="ORF">A9E74_01369</name>
</gene>
<dbReference type="RefSeq" id="WP_141696774.1">
    <property type="nucleotide sequence ID" value="NZ_MCRI01000011.1"/>
</dbReference>
<comment type="caution">
    <text evidence="5">The sequence shown here is derived from an EMBL/GenBank/DDBJ whole genome shotgun (WGS) entry which is preliminary data.</text>
</comment>
<accession>A0A1E3GSR0</accession>
<comment type="function">
    <text evidence="4">Required for maturation of urease via the functional incorporation of the urease nickel metallocenter.</text>
</comment>
<evidence type="ECO:0000256" key="3">
    <source>
        <dbReference type="ARBA" id="ARBA00023186"/>
    </source>
</evidence>
<evidence type="ECO:0000313" key="6">
    <source>
        <dbReference type="Proteomes" id="UP000094379"/>
    </source>
</evidence>
<dbReference type="Proteomes" id="UP000094379">
    <property type="component" value="Unassembled WGS sequence"/>
</dbReference>
<keyword evidence="6" id="KW-1185">Reference proteome</keyword>
<evidence type="ECO:0000256" key="2">
    <source>
        <dbReference type="ARBA" id="ARBA00022988"/>
    </source>
</evidence>
<keyword evidence="4" id="KW-0963">Cytoplasm</keyword>
<dbReference type="STRING" id="291169.A9E74_01369"/>
<dbReference type="PANTHER" id="PTHR33643:SF1">
    <property type="entry name" value="UREASE ACCESSORY PROTEIN D"/>
    <property type="match status" value="1"/>
</dbReference>
<organism evidence="5 6">
    <name type="scientific">Methylophaga muralis</name>
    <dbReference type="NCBI Taxonomy" id="291169"/>
    <lineage>
        <taxon>Bacteria</taxon>
        <taxon>Pseudomonadati</taxon>
        <taxon>Pseudomonadota</taxon>
        <taxon>Gammaproteobacteria</taxon>
        <taxon>Thiotrichales</taxon>
        <taxon>Piscirickettsiaceae</taxon>
        <taxon>Methylophaga</taxon>
    </lineage>
</organism>
<evidence type="ECO:0000256" key="4">
    <source>
        <dbReference type="HAMAP-Rule" id="MF_01384"/>
    </source>
</evidence>
<comment type="subunit">
    <text evidence="4">UreD, UreF and UreG form a complex that acts as a GTP-hydrolysis-dependent molecular chaperone, activating the urease apoprotein by helping to assemble the nickel containing metallocenter of UreC. The UreE protein probably delivers the nickel.</text>
</comment>
<dbReference type="PANTHER" id="PTHR33643">
    <property type="entry name" value="UREASE ACCESSORY PROTEIN D"/>
    <property type="match status" value="1"/>
</dbReference>
<dbReference type="GO" id="GO:0016151">
    <property type="term" value="F:nickel cation binding"/>
    <property type="evidence" value="ECO:0007669"/>
    <property type="project" value="UniProtKB-UniRule"/>
</dbReference>
<sequence>MNVRSEPVLPITQQIEKPAINQLMTGWDASLKLIFDSRSAKTILARRQHHGPLVIQKILYPEGNNPAHGVIIHPPGGVAGGDSLQLTVEMQSDSSALLTTPGATKWYKSAGRRASQHIAMTVAENSQLEWLPQENIVFDGADVALHTQIQLSENAVFAGWEVVCLGRQASGERWNSGRFRQQLSIKRDSKLIWNETALLKPDSPLLTSIAGLRSQVVFGSLVVAAGNTPAEILKDCQQITLDSTATYGVSALPDIFTARYIGPCAQEAKIYFEKLWHCLRPWYGNRQAIRPRIWAT</sequence>
<dbReference type="AlphaFoldDB" id="A0A1E3GSR0"/>
<dbReference type="GO" id="GO:0005737">
    <property type="term" value="C:cytoplasm"/>
    <property type="evidence" value="ECO:0007669"/>
    <property type="project" value="UniProtKB-SubCell"/>
</dbReference>
<dbReference type="Pfam" id="PF01774">
    <property type="entry name" value="UreD"/>
    <property type="match status" value="1"/>
</dbReference>